<feature type="region of interest" description="Disordered" evidence="1">
    <location>
        <begin position="2306"/>
        <end position="2325"/>
    </location>
</feature>
<proteinExistence type="predicted"/>
<feature type="region of interest" description="Disordered" evidence="1">
    <location>
        <begin position="1669"/>
        <end position="1900"/>
    </location>
</feature>
<feature type="compositionally biased region" description="Polar residues" evidence="1">
    <location>
        <begin position="2312"/>
        <end position="2325"/>
    </location>
</feature>
<feature type="compositionally biased region" description="Polar residues" evidence="1">
    <location>
        <begin position="1690"/>
        <end position="1719"/>
    </location>
</feature>
<sequence>GVPQGTKLGPILFLIMVNDLQCGSERPSNWKFVDDVTISEGLLRNGEPSVIQSDLTSIATWASNNLMKLNAKKCKEMQICFFRNKPELPHLCVEDQILECVSSHKVLGLIIQDDLKWNEHISMIVTKASKRLHILRVLRRGGIPPHDLITIYYALIRSTLEYCCTVWHCGLPMYLSEQVEKIQKRALRIILPGRSYGEAQEMLQCPRLDIRRGELCEKTIKNIALGSRLSSHLTLTSENEHVYNLRNFKQFASFKSRTNRFVTFSIVIPIQINCKTHCNSFSCDDVLLKYHYYYYYINTRGNCENSKLCENTPPFGRRVSTQFLVFPISTRVDITVYQHGKLDDGWYRAQILSIPSPNEVEVCYIDFGNCERVGLHEIKNLAPAFHNTAIQAVKCCLRGAKENWNGRECETFDILVLEQHLVADVKSIDSNSKTLTIDLLDTRGSDNLNILDVLRAKTSGKQEKLPKLAALPKLQLKDVENILIESAESLDNFVCQFSRFNHELDTVMNMMYETYHEGTPPDFVTAPLEVGDVMAAMFTEDETWYRAFVSGLKPDGSVSVTFIDYGNSETISKADIGQRVRRLAKELLRYPAMRGVVCSLSRVSTDGQRYSWTPRAHEAFVRYVVEKEFRARLSSDSEPYKTILEDKSGSLHAWLVREKLVTSRETEPDIVQDDFYELEVDVGTLCDVYVTSVVNPEKFFVQQAANADAIDKVMDDLHVSCTDESRGAITNIHAGTLCAAQYTADDAWYRARVTQETGPDSFEVVFVDYGNSEILSANRIKELEPSLLELPAQALCCSLQMKRPRSWDSETNERLENITADKCLKMTVVKALDDKLLVTMKDEGGSSLNDMFDSRDGAEQVPVKAVEVSLSPFPVTAEQTAEVYTSHVESPGEFYVQFSSTEEELGRLSEQSAEIYDGPESENYRVNNPQQGMFCCARYSDDGAWYRAQVTAIDSTNQSATVRFVDHGNTDVVNLSSDLRHLSADLSRSPCQAIPCSLARGAWSPEQCSSFETAAMDKPLQATFNELVDNIWLVTLKDGSVSLNQLLAPRGEAPREKTSCEKTSCVKKPCLSTGDEPSVYIVSVNSPDDVILQLSSHVDDLDALMDDIATNPPQVSLPITKRECGMHCLAQFTEDEAWYRAKVLECDGDKTKVLYVDYGNQEWITADRLAPISKQFSNLPEVCFCCNLDLSSAPGTWAENSSEKLMNLYGENELRCQVVAKTDDGFVVKLFCGDEDVLAKVVTSDESTPAGTIEDSAETPTGGDFIIKQLKTGDRKDVICSHIETTQKLWCQLVEDQETLDVLMTRLDEVYGALGTEELLLKSYDVGSPCCGQFLEDDGWYRAEILGMQDQGVMVRYVDYGNEEVLPTSRLRILKTEFFATPRQAYVCLLKDIEAEGGEWSPDALTLVEGFISERSLVVEISSVDELTVSGVLYGGSEDGEVPLNDLLVQKSFAVNVSQQTIEEKPKYHDTVVSYTTIAAKLGHKINLFCVSADSPVSIWCQLSDSEAELLELMERLGAFYGSLDENEWAVEEPVIGAAVCAQFTEDDSWYRAEILETSPSIMVRFVDYGNSEELPRSRVKRLTEDFVVLPKQAISFALSGVSSQSLQEWSDEKKFAMEELCSEKCYVGEILETTDTAILVSLQDQESHVMLLDELCQANLVIKKSEVDSAPDSNGLVHSEVPAEEQPVDDTTTSEEQPVDDTTTSEEQPVDDTTTSAEQAVDDTSEVQPVDDTSEVQAVDDTPTSEEQPKDDTPTSEEQPVDDTPTSEVQPKDDTPTFEEQPVDDTPTSEEQPKDDTPTSEEQSVDDTTTSEEQPKDDTPMSAEQPKDDTPTSELQPVDDSPVLDEQAIDVTSDLVEALPDERPSVVAQAGDVVPSTNARINDAENLTRTAFPGDSEEDLNDATAVCDAIERVLAEIDSREGDRSATPETSDTELAALGIDNIQMEEGTKLCNEEAAAITPSEEAPSNEAYVEPAQNIDAITNDNTELDEVSRNEQQQELTEAVESISMDNNGVKPDEVVPNESLESHTLFAELQENQSAPESDSTTGSSSATPFLSPVGELADDSPSDEMSAYFTPPDEGLPITAETASEGQTVLSSPESDRGDSHRRYAYPEIELGDIHKVKISHIQSPSSFFCQLLRTAIEFSHLMETIQTTYTEDIEDTLTIDLPTVGMPCCAQSPDDDKWYRAVVRNTGNDNHVNVTLVDVGKTLSIPVGRLKGISDELVTSLPRQALHCSLVDLEPADEEWSADAVTKMTEVCAGKELEGIFRSRHRKVYNIYLRDPESDASDFVNKLLVDLKLAKVTGRDSDSGEGTDSNANNELNQ</sequence>
<dbReference type="Gene3D" id="2.40.50.90">
    <property type="match status" value="8"/>
</dbReference>
<dbReference type="SMART" id="SM00333">
    <property type="entry name" value="TUDOR"/>
    <property type="match status" value="8"/>
</dbReference>
<gene>
    <name evidence="2" type="ORF">PACLA_8A014189</name>
</gene>
<dbReference type="PANTHER" id="PTHR22948:SF72">
    <property type="entry name" value="TUDOR DOMAIN-CONTAINING PROTEIN"/>
    <property type="match status" value="1"/>
</dbReference>
<dbReference type="Proteomes" id="UP001152795">
    <property type="component" value="Unassembled WGS sequence"/>
</dbReference>
<dbReference type="PROSITE" id="PS50304">
    <property type="entry name" value="TUDOR"/>
    <property type="match status" value="8"/>
</dbReference>
<evidence type="ECO:0000313" key="2">
    <source>
        <dbReference type="EMBL" id="CAB4017324.1"/>
    </source>
</evidence>
<dbReference type="InterPro" id="IPR035437">
    <property type="entry name" value="SNase_OB-fold_sf"/>
</dbReference>
<feature type="compositionally biased region" description="Polar residues" evidence="1">
    <location>
        <begin position="2037"/>
        <end position="2055"/>
    </location>
</feature>
<dbReference type="Pfam" id="PF00567">
    <property type="entry name" value="TUDOR"/>
    <property type="match status" value="8"/>
</dbReference>
<comment type="caution">
    <text evidence="2">The sequence shown here is derived from an EMBL/GenBank/DDBJ whole genome shotgun (WGS) entry which is preliminary data.</text>
</comment>
<feature type="non-terminal residue" evidence="2">
    <location>
        <position position="2325"/>
    </location>
</feature>
<accession>A0A7D9ETC5</accession>
<organism evidence="2 3">
    <name type="scientific">Paramuricea clavata</name>
    <name type="common">Red gorgonian</name>
    <name type="synonym">Violescent sea-whip</name>
    <dbReference type="NCBI Taxonomy" id="317549"/>
    <lineage>
        <taxon>Eukaryota</taxon>
        <taxon>Metazoa</taxon>
        <taxon>Cnidaria</taxon>
        <taxon>Anthozoa</taxon>
        <taxon>Octocorallia</taxon>
        <taxon>Malacalcyonacea</taxon>
        <taxon>Plexauridae</taxon>
        <taxon>Paramuricea</taxon>
    </lineage>
</organism>
<feature type="compositionally biased region" description="Polar residues" evidence="1">
    <location>
        <begin position="1876"/>
        <end position="1890"/>
    </location>
</feature>
<dbReference type="PROSITE" id="PS50878">
    <property type="entry name" value="RT_POL"/>
    <property type="match status" value="1"/>
</dbReference>
<name>A0A7D9ETC5_PARCT</name>
<dbReference type="InterPro" id="IPR002999">
    <property type="entry name" value="Tudor"/>
</dbReference>
<feature type="compositionally biased region" description="Basic and acidic residues" evidence="1">
    <location>
        <begin position="1814"/>
        <end position="1831"/>
    </location>
</feature>
<dbReference type="GO" id="GO:0007283">
    <property type="term" value="P:spermatogenesis"/>
    <property type="evidence" value="ECO:0007669"/>
    <property type="project" value="TreeGrafter"/>
</dbReference>
<dbReference type="InterPro" id="IPR000477">
    <property type="entry name" value="RT_dom"/>
</dbReference>
<dbReference type="InterPro" id="IPR050621">
    <property type="entry name" value="Tudor_domain_containing"/>
</dbReference>
<dbReference type="OrthoDB" id="341421at2759"/>
<dbReference type="FunFam" id="2.30.30.140:FF:000018">
    <property type="entry name" value="Serine/threonine-protein kinase 31"/>
    <property type="match status" value="4"/>
</dbReference>
<feature type="compositionally biased region" description="Polar residues" evidence="1">
    <location>
        <begin position="2088"/>
        <end position="2100"/>
    </location>
</feature>
<dbReference type="Gene3D" id="2.30.30.140">
    <property type="match status" value="8"/>
</dbReference>
<dbReference type="GO" id="GO:0034587">
    <property type="term" value="P:piRNA processing"/>
    <property type="evidence" value="ECO:0007669"/>
    <property type="project" value="TreeGrafter"/>
</dbReference>
<dbReference type="GO" id="GO:0030719">
    <property type="term" value="P:P granule organization"/>
    <property type="evidence" value="ECO:0007669"/>
    <property type="project" value="TreeGrafter"/>
</dbReference>
<feature type="non-terminal residue" evidence="2">
    <location>
        <position position="1"/>
    </location>
</feature>
<evidence type="ECO:0000313" key="3">
    <source>
        <dbReference type="Proteomes" id="UP001152795"/>
    </source>
</evidence>
<evidence type="ECO:0000256" key="1">
    <source>
        <dbReference type="SAM" id="MobiDB-lite"/>
    </source>
</evidence>
<feature type="region of interest" description="Disordered" evidence="1">
    <location>
        <begin position="2037"/>
        <end position="2107"/>
    </location>
</feature>
<dbReference type="GO" id="GO:0043186">
    <property type="term" value="C:P granule"/>
    <property type="evidence" value="ECO:0007669"/>
    <property type="project" value="TreeGrafter"/>
</dbReference>
<dbReference type="PANTHER" id="PTHR22948">
    <property type="entry name" value="TUDOR DOMAIN CONTAINING PROTEIN"/>
    <property type="match status" value="1"/>
</dbReference>
<reference evidence="2" key="1">
    <citation type="submission" date="2020-04" db="EMBL/GenBank/DDBJ databases">
        <authorList>
            <person name="Alioto T."/>
            <person name="Alioto T."/>
            <person name="Gomez Garrido J."/>
        </authorList>
    </citation>
    <scope>NUCLEOTIDE SEQUENCE</scope>
    <source>
        <strain evidence="2">A484AB</strain>
    </source>
</reference>
<dbReference type="EMBL" id="CACRXK020009496">
    <property type="protein sequence ID" value="CAB4017324.1"/>
    <property type="molecule type" value="Genomic_DNA"/>
</dbReference>
<dbReference type="SUPFAM" id="SSF63748">
    <property type="entry name" value="Tudor/PWWP/MBT"/>
    <property type="match status" value="8"/>
</dbReference>
<feature type="compositionally biased region" description="Polar residues" evidence="1">
    <location>
        <begin position="1801"/>
        <end position="1813"/>
    </location>
</feature>
<keyword evidence="3" id="KW-1185">Reference proteome</keyword>
<protein>
    <submittedName>
        <fullName evidence="2">Uncharacterized protein</fullName>
    </submittedName>
</protein>